<evidence type="ECO:0008006" key="7">
    <source>
        <dbReference type="Google" id="ProtNLM"/>
    </source>
</evidence>
<comment type="similarity">
    <text evidence="1">Belongs to the bacterial solute-binding protein 1 family.</text>
</comment>
<proteinExistence type="inferred from homology"/>
<dbReference type="SUPFAM" id="SSF53850">
    <property type="entry name" value="Periplasmic binding protein-like II"/>
    <property type="match status" value="1"/>
</dbReference>
<accession>S3K1M6</accession>
<feature type="chain" id="PRO_5004522713" description="ABC transporter substrate-binding protein" evidence="4">
    <location>
        <begin position="27"/>
        <end position="420"/>
    </location>
</feature>
<keyword evidence="6" id="KW-1185">Reference proteome</keyword>
<dbReference type="STRING" id="1125699.HMPREF9194_00107"/>
<dbReference type="RefSeq" id="WP_016524415.1">
    <property type="nucleotide sequence ID" value="NZ_KE332518.1"/>
</dbReference>
<gene>
    <name evidence="5" type="ORF">HMPREF9194_00107</name>
</gene>
<dbReference type="HOGENOM" id="CLU_031285_10_5_12"/>
<organism evidence="5 6">
    <name type="scientific">Treponema maltophilum ATCC 51939</name>
    <dbReference type="NCBI Taxonomy" id="1125699"/>
    <lineage>
        <taxon>Bacteria</taxon>
        <taxon>Pseudomonadati</taxon>
        <taxon>Spirochaetota</taxon>
        <taxon>Spirochaetia</taxon>
        <taxon>Spirochaetales</taxon>
        <taxon>Treponemataceae</taxon>
        <taxon>Treponema</taxon>
    </lineage>
</organism>
<dbReference type="PATRIC" id="fig|1125699.3.peg.105"/>
<reference evidence="5 6" key="1">
    <citation type="submission" date="2013-04" db="EMBL/GenBank/DDBJ databases">
        <title>The Genome Sequence of Treponema maltophilum ATCC 51939.</title>
        <authorList>
            <consortium name="The Broad Institute Genomics Platform"/>
            <person name="Earl A."/>
            <person name="Ward D."/>
            <person name="Feldgarden M."/>
            <person name="Gevers D."/>
            <person name="Leonetti C."/>
            <person name="Blanton J.M."/>
            <person name="Dewhirst F.E."/>
            <person name="Izard J."/>
            <person name="Walker B."/>
            <person name="Young S."/>
            <person name="Zeng Q."/>
            <person name="Gargeya S."/>
            <person name="Fitzgerald M."/>
            <person name="Haas B."/>
            <person name="Abouelleil A."/>
            <person name="Allen A.W."/>
            <person name="Alvarado L."/>
            <person name="Arachchi H.M."/>
            <person name="Berlin A.M."/>
            <person name="Chapman S.B."/>
            <person name="Gainer-Dewar J."/>
            <person name="Goldberg J."/>
            <person name="Griggs A."/>
            <person name="Gujja S."/>
            <person name="Hansen M."/>
            <person name="Howarth C."/>
            <person name="Imamovic A."/>
            <person name="Ireland A."/>
            <person name="Larimer J."/>
            <person name="McCowan C."/>
            <person name="Murphy C."/>
            <person name="Pearson M."/>
            <person name="Poon T.W."/>
            <person name="Priest M."/>
            <person name="Roberts A."/>
            <person name="Saif S."/>
            <person name="Shea T."/>
            <person name="Sisk P."/>
            <person name="Sykes S."/>
            <person name="Wortman J."/>
            <person name="Nusbaum C."/>
            <person name="Birren B."/>
        </authorList>
    </citation>
    <scope>NUCLEOTIDE SEQUENCE [LARGE SCALE GENOMIC DNA]</scope>
    <source>
        <strain evidence="5 6">ATCC 51939</strain>
    </source>
</reference>
<keyword evidence="2" id="KW-0813">Transport</keyword>
<keyword evidence="3 4" id="KW-0732">Signal</keyword>
<dbReference type="Proteomes" id="UP000014541">
    <property type="component" value="Unassembled WGS sequence"/>
</dbReference>
<sequence>MKKFFAAALTVSLLLCVAGCSGGNKKADGKKTLTVWDYYGKEVSPLAVLVEEFEKENPDIKVMRQDLDWDTMNTKLNVILSSSNVPDVVTADLTWMPVYGSLNVFADLRQISGNSVNGETFENTWAPSNLDALTYGGKLIGALYDFDAYCLYYRKDLLDAKGLKAPKTWDDLVAVGKAIVQGDKYKYAAQSNAYHIAQLIYENDGQILNKDNTAAAFTAPEAKEAFQFYSDLVNKEKVAMHWTDGHGDLLQGLKDERIAMFADGPYRMAQMKEIAPEQSGKWAVAPHPISKKAGSYLGGTALVIPEGSKNKEAAWKFIEFLLKPKNAALVYKQASAGPAVLSSLDDPDFLVPDPYFSNEAPLPLFKDALIHAIPFPRIRDWDSVDFEISDATLQILGGYKTVDEALNTAAEKVNAILQKE</sequence>
<evidence type="ECO:0000256" key="4">
    <source>
        <dbReference type="SAM" id="SignalP"/>
    </source>
</evidence>
<dbReference type="GO" id="GO:0042956">
    <property type="term" value="P:maltodextrin transmembrane transport"/>
    <property type="evidence" value="ECO:0007669"/>
    <property type="project" value="TreeGrafter"/>
</dbReference>
<dbReference type="CDD" id="cd13585">
    <property type="entry name" value="PBP2_TMBP_like"/>
    <property type="match status" value="1"/>
</dbReference>
<dbReference type="PANTHER" id="PTHR30061">
    <property type="entry name" value="MALTOSE-BINDING PERIPLASMIC PROTEIN"/>
    <property type="match status" value="1"/>
</dbReference>
<dbReference type="GO" id="GO:0015768">
    <property type="term" value="P:maltose transport"/>
    <property type="evidence" value="ECO:0007669"/>
    <property type="project" value="TreeGrafter"/>
</dbReference>
<dbReference type="AlphaFoldDB" id="S3K1M6"/>
<dbReference type="PANTHER" id="PTHR30061:SF50">
    <property type="entry name" value="MALTOSE_MALTODEXTRIN-BINDING PERIPLASMIC PROTEIN"/>
    <property type="match status" value="1"/>
</dbReference>
<evidence type="ECO:0000313" key="6">
    <source>
        <dbReference type="Proteomes" id="UP000014541"/>
    </source>
</evidence>
<evidence type="ECO:0000256" key="3">
    <source>
        <dbReference type="ARBA" id="ARBA00022729"/>
    </source>
</evidence>
<evidence type="ECO:0000256" key="2">
    <source>
        <dbReference type="ARBA" id="ARBA00022448"/>
    </source>
</evidence>
<dbReference type="Pfam" id="PF13416">
    <property type="entry name" value="SBP_bac_8"/>
    <property type="match status" value="1"/>
</dbReference>
<name>S3K1M6_TREMA</name>
<dbReference type="eggNOG" id="COG1653">
    <property type="taxonomic scope" value="Bacteria"/>
</dbReference>
<dbReference type="InterPro" id="IPR006059">
    <property type="entry name" value="SBP"/>
</dbReference>
<dbReference type="Gene3D" id="3.40.190.10">
    <property type="entry name" value="Periplasmic binding protein-like II"/>
    <property type="match status" value="2"/>
</dbReference>
<dbReference type="OrthoDB" id="3256840at2"/>
<dbReference type="GO" id="GO:0055052">
    <property type="term" value="C:ATP-binding cassette (ABC) transporter complex, substrate-binding subunit-containing"/>
    <property type="evidence" value="ECO:0007669"/>
    <property type="project" value="TreeGrafter"/>
</dbReference>
<protein>
    <recommendedName>
        <fullName evidence="7">ABC transporter substrate-binding protein</fullName>
    </recommendedName>
</protein>
<feature type="signal peptide" evidence="4">
    <location>
        <begin position="1"/>
        <end position="26"/>
    </location>
</feature>
<dbReference type="GO" id="GO:1901982">
    <property type="term" value="F:maltose binding"/>
    <property type="evidence" value="ECO:0007669"/>
    <property type="project" value="TreeGrafter"/>
</dbReference>
<dbReference type="EMBL" id="ATFF01000002">
    <property type="protein sequence ID" value="EPF32118.1"/>
    <property type="molecule type" value="Genomic_DNA"/>
</dbReference>
<evidence type="ECO:0000313" key="5">
    <source>
        <dbReference type="EMBL" id="EPF32118.1"/>
    </source>
</evidence>
<evidence type="ECO:0000256" key="1">
    <source>
        <dbReference type="ARBA" id="ARBA00008520"/>
    </source>
</evidence>
<comment type="caution">
    <text evidence="5">The sequence shown here is derived from an EMBL/GenBank/DDBJ whole genome shotgun (WGS) entry which is preliminary data.</text>
</comment>